<sequence>MKILCLNCRGIGNPAIVHDLKQLLIVTNPDIMFLSETEVRSNEMERIRIRCHMDGCFVVEANGYRGRLALLWKNEVKVTIKNFSNHHVDLLVLTTGMDNFHFKGFYGFAELNLRDRSWDLLRKMGELIQGEWIIGGDFNAILSNAEKSGEEENQVPLWRISVLFLMI</sequence>
<dbReference type="Pfam" id="PF03372">
    <property type="entry name" value="Exo_endo_phos"/>
    <property type="match status" value="1"/>
</dbReference>
<dbReference type="EMBL" id="JARKNE010000010">
    <property type="protein sequence ID" value="KAK5793998.1"/>
    <property type="molecule type" value="Genomic_DNA"/>
</dbReference>
<proteinExistence type="predicted"/>
<evidence type="ECO:0000313" key="3">
    <source>
        <dbReference type="Proteomes" id="UP001358586"/>
    </source>
</evidence>
<dbReference type="PANTHER" id="PTHR35218:SF9">
    <property type="entry name" value="ENDONUCLEASE_EXONUCLEASE_PHOSPHATASE DOMAIN-CONTAINING PROTEIN"/>
    <property type="match status" value="1"/>
</dbReference>
<evidence type="ECO:0000313" key="2">
    <source>
        <dbReference type="EMBL" id="KAK5793998.1"/>
    </source>
</evidence>
<keyword evidence="3" id="KW-1185">Reference proteome</keyword>
<dbReference type="InterPro" id="IPR005135">
    <property type="entry name" value="Endo/exonuclease/phosphatase"/>
</dbReference>
<dbReference type="Gene3D" id="3.60.10.10">
    <property type="entry name" value="Endonuclease/exonuclease/phosphatase"/>
    <property type="match status" value="1"/>
</dbReference>
<dbReference type="Proteomes" id="UP001358586">
    <property type="component" value="Chromosome 10"/>
</dbReference>
<dbReference type="PANTHER" id="PTHR35218">
    <property type="entry name" value="RNASE H DOMAIN-CONTAINING PROTEIN"/>
    <property type="match status" value="1"/>
</dbReference>
<protein>
    <recommendedName>
        <fullName evidence="1">Endonuclease/exonuclease/phosphatase domain-containing protein</fullName>
    </recommendedName>
</protein>
<evidence type="ECO:0000259" key="1">
    <source>
        <dbReference type="Pfam" id="PF03372"/>
    </source>
</evidence>
<dbReference type="SUPFAM" id="SSF56219">
    <property type="entry name" value="DNase I-like"/>
    <property type="match status" value="1"/>
</dbReference>
<dbReference type="InterPro" id="IPR036691">
    <property type="entry name" value="Endo/exonu/phosph_ase_sf"/>
</dbReference>
<comment type="caution">
    <text evidence="2">The sequence shown here is derived from an EMBL/GenBank/DDBJ whole genome shotgun (WGS) entry which is preliminary data.</text>
</comment>
<reference evidence="2 3" key="1">
    <citation type="submission" date="2023-03" db="EMBL/GenBank/DDBJ databases">
        <title>WGS of Gossypium arboreum.</title>
        <authorList>
            <person name="Yu D."/>
        </authorList>
    </citation>
    <scope>NUCLEOTIDE SEQUENCE [LARGE SCALE GENOMIC DNA]</scope>
    <source>
        <tissue evidence="2">Leaf</tissue>
    </source>
</reference>
<accession>A0ABR0NJ83</accession>
<feature type="domain" description="Endonuclease/exonuclease/phosphatase" evidence="1">
    <location>
        <begin position="7"/>
        <end position="147"/>
    </location>
</feature>
<name>A0ABR0NJ83_GOSAR</name>
<organism evidence="2 3">
    <name type="scientific">Gossypium arboreum</name>
    <name type="common">Tree cotton</name>
    <name type="synonym">Gossypium nanking</name>
    <dbReference type="NCBI Taxonomy" id="29729"/>
    <lineage>
        <taxon>Eukaryota</taxon>
        <taxon>Viridiplantae</taxon>
        <taxon>Streptophyta</taxon>
        <taxon>Embryophyta</taxon>
        <taxon>Tracheophyta</taxon>
        <taxon>Spermatophyta</taxon>
        <taxon>Magnoliopsida</taxon>
        <taxon>eudicotyledons</taxon>
        <taxon>Gunneridae</taxon>
        <taxon>Pentapetalae</taxon>
        <taxon>rosids</taxon>
        <taxon>malvids</taxon>
        <taxon>Malvales</taxon>
        <taxon>Malvaceae</taxon>
        <taxon>Malvoideae</taxon>
        <taxon>Gossypium</taxon>
    </lineage>
</organism>
<gene>
    <name evidence="2" type="ORF">PVK06_035187</name>
</gene>